<organism evidence="2 3">
    <name type="scientific">Dreissena polymorpha</name>
    <name type="common">Zebra mussel</name>
    <name type="synonym">Mytilus polymorpha</name>
    <dbReference type="NCBI Taxonomy" id="45954"/>
    <lineage>
        <taxon>Eukaryota</taxon>
        <taxon>Metazoa</taxon>
        <taxon>Spiralia</taxon>
        <taxon>Lophotrochozoa</taxon>
        <taxon>Mollusca</taxon>
        <taxon>Bivalvia</taxon>
        <taxon>Autobranchia</taxon>
        <taxon>Heteroconchia</taxon>
        <taxon>Euheterodonta</taxon>
        <taxon>Imparidentia</taxon>
        <taxon>Neoheterodontei</taxon>
        <taxon>Myida</taxon>
        <taxon>Dreissenoidea</taxon>
        <taxon>Dreissenidae</taxon>
        <taxon>Dreissena</taxon>
    </lineage>
</organism>
<evidence type="ECO:0000313" key="3">
    <source>
        <dbReference type="Proteomes" id="UP000828390"/>
    </source>
</evidence>
<accession>A0A9D4EQ70</accession>
<reference evidence="2" key="2">
    <citation type="submission" date="2020-11" db="EMBL/GenBank/DDBJ databases">
        <authorList>
            <person name="McCartney M.A."/>
            <person name="Auch B."/>
            <person name="Kono T."/>
            <person name="Mallez S."/>
            <person name="Becker A."/>
            <person name="Gohl D.M."/>
            <person name="Silverstein K.A.T."/>
            <person name="Koren S."/>
            <person name="Bechman K.B."/>
            <person name="Herman A."/>
            <person name="Abrahante J.E."/>
            <person name="Garbe J."/>
        </authorList>
    </citation>
    <scope>NUCLEOTIDE SEQUENCE</scope>
    <source>
        <strain evidence="2">Duluth1</strain>
        <tissue evidence="2">Whole animal</tissue>
    </source>
</reference>
<gene>
    <name evidence="2" type="ORF">DPMN_162224</name>
</gene>
<keyword evidence="3" id="KW-1185">Reference proteome</keyword>
<dbReference type="Proteomes" id="UP000828390">
    <property type="component" value="Unassembled WGS sequence"/>
</dbReference>
<evidence type="ECO:0000256" key="1">
    <source>
        <dbReference type="SAM" id="MobiDB-lite"/>
    </source>
</evidence>
<protein>
    <submittedName>
        <fullName evidence="2">Uncharacterized protein</fullName>
    </submittedName>
</protein>
<proteinExistence type="predicted"/>
<evidence type="ECO:0000313" key="2">
    <source>
        <dbReference type="EMBL" id="KAH3784270.1"/>
    </source>
</evidence>
<name>A0A9D4EQ70_DREPO</name>
<sequence length="76" mass="8717">MVLSCERKPEYPEKTPPVRYGDHQQNLHVSGIEQGNHVHLMAPIPDWWVSSGYSRFPHSLYNNGQEPKCSRLNNGT</sequence>
<feature type="compositionally biased region" description="Basic and acidic residues" evidence="1">
    <location>
        <begin position="1"/>
        <end position="13"/>
    </location>
</feature>
<reference evidence="2" key="1">
    <citation type="journal article" date="2019" name="bioRxiv">
        <title>The Genome of the Zebra Mussel, Dreissena polymorpha: A Resource for Invasive Species Research.</title>
        <authorList>
            <person name="McCartney M.A."/>
            <person name="Auch B."/>
            <person name="Kono T."/>
            <person name="Mallez S."/>
            <person name="Zhang Y."/>
            <person name="Obille A."/>
            <person name="Becker A."/>
            <person name="Abrahante J.E."/>
            <person name="Garbe J."/>
            <person name="Badalamenti J.P."/>
            <person name="Herman A."/>
            <person name="Mangelson H."/>
            <person name="Liachko I."/>
            <person name="Sullivan S."/>
            <person name="Sone E.D."/>
            <person name="Koren S."/>
            <person name="Silverstein K.A.T."/>
            <person name="Beckman K.B."/>
            <person name="Gohl D.M."/>
        </authorList>
    </citation>
    <scope>NUCLEOTIDE SEQUENCE</scope>
    <source>
        <strain evidence="2">Duluth1</strain>
        <tissue evidence="2">Whole animal</tissue>
    </source>
</reference>
<feature type="region of interest" description="Disordered" evidence="1">
    <location>
        <begin position="1"/>
        <end position="21"/>
    </location>
</feature>
<dbReference type="AlphaFoldDB" id="A0A9D4EQ70"/>
<dbReference type="EMBL" id="JAIWYP010000008">
    <property type="protein sequence ID" value="KAH3784270.1"/>
    <property type="molecule type" value="Genomic_DNA"/>
</dbReference>
<comment type="caution">
    <text evidence="2">The sequence shown here is derived from an EMBL/GenBank/DDBJ whole genome shotgun (WGS) entry which is preliminary data.</text>
</comment>